<dbReference type="EMBL" id="JBIMSO010000026">
    <property type="protein sequence ID" value="MFH5207739.1"/>
    <property type="molecule type" value="Genomic_DNA"/>
</dbReference>
<dbReference type="EMBL" id="JBIMSN010000186">
    <property type="protein sequence ID" value="MFH5232976.1"/>
    <property type="molecule type" value="Genomic_DNA"/>
</dbReference>
<dbReference type="Proteomes" id="UP001609175">
    <property type="component" value="Unassembled WGS sequence"/>
</dbReference>
<evidence type="ECO:0000313" key="1">
    <source>
        <dbReference type="EMBL" id="MFH5207739.1"/>
    </source>
</evidence>
<comment type="caution">
    <text evidence="1">The sequence shown here is derived from an EMBL/GenBank/DDBJ whole genome shotgun (WGS) entry which is preliminary data.</text>
</comment>
<dbReference type="Proteomes" id="UP001609176">
    <property type="component" value="Unassembled WGS sequence"/>
</dbReference>
<dbReference type="Proteomes" id="UP001609219">
    <property type="component" value="Unassembled WGS sequence"/>
</dbReference>
<gene>
    <name evidence="3" type="ORF">ACHIPV_22650</name>
    <name evidence="1" type="ORF">ACHIPZ_05845</name>
    <name evidence="2" type="ORF">ACHIRB_31080</name>
</gene>
<reference evidence="4 5" key="1">
    <citation type="submission" date="2024-10" db="EMBL/GenBank/DDBJ databases">
        <authorList>
            <person name="Riesco R."/>
        </authorList>
    </citation>
    <scope>NUCLEOTIDE SEQUENCE [LARGE SCALE GENOMIC DNA]</scope>
    <source>
        <strain evidence="3 5">NCIMB 15448</strain>
        <strain evidence="1 4">NCIMB 15449</strain>
        <strain evidence="2 6">NCIMB 15450</strain>
    </source>
</reference>
<name>A0ABW7JKL7_9NOCA</name>
<evidence type="ECO:0000313" key="3">
    <source>
        <dbReference type="EMBL" id="MFH5244651.1"/>
    </source>
</evidence>
<organism evidence="1 4">
    <name type="scientific">Antrihabitans spumae</name>
    <dbReference type="NCBI Taxonomy" id="3373370"/>
    <lineage>
        <taxon>Bacteria</taxon>
        <taxon>Bacillati</taxon>
        <taxon>Actinomycetota</taxon>
        <taxon>Actinomycetes</taxon>
        <taxon>Mycobacteriales</taxon>
        <taxon>Nocardiaceae</taxon>
        <taxon>Antrihabitans</taxon>
    </lineage>
</organism>
<evidence type="ECO:0000313" key="2">
    <source>
        <dbReference type="EMBL" id="MFH5232976.1"/>
    </source>
</evidence>
<dbReference type="EMBL" id="JBIMSP010000047">
    <property type="protein sequence ID" value="MFH5244651.1"/>
    <property type="molecule type" value="Genomic_DNA"/>
</dbReference>
<sequence>MPDRIPDPFVDIFIDGRRDFSSGRPFNVNTPHMGHSDTISVSVGQPILVFNSGVHFSIEWTLYDTDQGGNIQSELVEYLSNEGWGRRSSPDDVRIPRVTATYGGVEQARNPGENLQIDSSRPPTVAAALLGLGSSCSKLDTESRGQQELFLWPLPPPGPINLTFLWPALGFTGTVLFDGQDLRSALSPNEDP</sequence>
<keyword evidence="6" id="KW-1185">Reference proteome</keyword>
<proteinExistence type="predicted"/>
<accession>A0ABW7JKL7</accession>
<evidence type="ECO:0000313" key="6">
    <source>
        <dbReference type="Proteomes" id="UP001609219"/>
    </source>
</evidence>
<dbReference type="RefSeq" id="WP_395113185.1">
    <property type="nucleotide sequence ID" value="NZ_JBIMSN010000186.1"/>
</dbReference>
<protein>
    <submittedName>
        <fullName evidence="1">Uncharacterized protein</fullName>
    </submittedName>
</protein>
<evidence type="ECO:0000313" key="5">
    <source>
        <dbReference type="Proteomes" id="UP001609176"/>
    </source>
</evidence>
<evidence type="ECO:0000313" key="4">
    <source>
        <dbReference type="Proteomes" id="UP001609175"/>
    </source>
</evidence>